<reference evidence="1 2" key="1">
    <citation type="submission" date="2019-04" db="EMBL/GenBank/DDBJ databases">
        <authorList>
            <person name="Li Y."/>
            <person name="Wang J."/>
        </authorList>
    </citation>
    <scope>NUCLEOTIDE SEQUENCE [LARGE SCALE GENOMIC DNA]</scope>
    <source>
        <strain evidence="1 2">DSM 14668</strain>
    </source>
</reference>
<dbReference type="Proteomes" id="UP000309215">
    <property type="component" value="Unassembled WGS sequence"/>
</dbReference>
<accession>A0A4U1J7I7</accession>
<organism evidence="1 2">
    <name type="scientific">Polyangium fumosum</name>
    <dbReference type="NCBI Taxonomy" id="889272"/>
    <lineage>
        <taxon>Bacteria</taxon>
        <taxon>Pseudomonadati</taxon>
        <taxon>Myxococcota</taxon>
        <taxon>Polyangia</taxon>
        <taxon>Polyangiales</taxon>
        <taxon>Polyangiaceae</taxon>
        <taxon>Polyangium</taxon>
    </lineage>
</organism>
<protein>
    <submittedName>
        <fullName evidence="1">Uncharacterized protein</fullName>
    </submittedName>
</protein>
<evidence type="ECO:0000313" key="2">
    <source>
        <dbReference type="Proteomes" id="UP000309215"/>
    </source>
</evidence>
<dbReference type="AlphaFoldDB" id="A0A4U1J7I7"/>
<dbReference type="RefSeq" id="WP_136931880.1">
    <property type="nucleotide sequence ID" value="NZ_SSMQ01000030.1"/>
</dbReference>
<sequence length="286" mass="31774">MGRYISGTDGFSYKYATGEQDNNLTNLAAAAGVGSSYVKPEFWAWMPETEENRVFDCIALAKAVVAETGAAGEITAVSRYPDAGIFLDEGYGGYVLEFVQYAMAEQILEVARRVDRALPHPARLMPLVGVARFVMSREDAPRMLAYVNEFLPENLCVSEVSILAGRKKGLDAAFGKQLHALRGKDDFLPFMGFQILCHAIWKDLPRVEVWERDPAITAAGFWENAPEWGPSWLLGSGKKTAEQRWVSGMVRLFQGDATGARTEFVAAREHGETRATRWVEMVDRPL</sequence>
<evidence type="ECO:0000313" key="1">
    <source>
        <dbReference type="EMBL" id="TKD03296.1"/>
    </source>
</evidence>
<gene>
    <name evidence="1" type="ORF">E8A74_26555</name>
</gene>
<comment type="caution">
    <text evidence="1">The sequence shown here is derived from an EMBL/GenBank/DDBJ whole genome shotgun (WGS) entry which is preliminary data.</text>
</comment>
<dbReference type="OrthoDB" id="9818498at2"/>
<name>A0A4U1J7I7_9BACT</name>
<dbReference type="EMBL" id="SSMQ01000030">
    <property type="protein sequence ID" value="TKD03296.1"/>
    <property type="molecule type" value="Genomic_DNA"/>
</dbReference>
<proteinExistence type="predicted"/>
<keyword evidence="2" id="KW-1185">Reference proteome</keyword>